<reference evidence="1 2" key="1">
    <citation type="journal article" date="2020" name="ISME J.">
        <title>Uncovering the hidden diversity of litter-decomposition mechanisms in mushroom-forming fungi.</title>
        <authorList>
            <person name="Floudas D."/>
            <person name="Bentzer J."/>
            <person name="Ahren D."/>
            <person name="Johansson T."/>
            <person name="Persson P."/>
            <person name="Tunlid A."/>
        </authorList>
    </citation>
    <scope>NUCLEOTIDE SEQUENCE [LARGE SCALE GENOMIC DNA]</scope>
    <source>
        <strain evidence="1 2">CBS 661.87</strain>
    </source>
</reference>
<keyword evidence="2" id="KW-1185">Reference proteome</keyword>
<dbReference type="AlphaFoldDB" id="A0A8H5LQU2"/>
<comment type="caution">
    <text evidence="1">The sequence shown here is derived from an EMBL/GenBank/DDBJ whole genome shotgun (WGS) entry which is preliminary data.</text>
</comment>
<organism evidence="1 2">
    <name type="scientific">Tricholomella constricta</name>
    <dbReference type="NCBI Taxonomy" id="117010"/>
    <lineage>
        <taxon>Eukaryota</taxon>
        <taxon>Fungi</taxon>
        <taxon>Dikarya</taxon>
        <taxon>Basidiomycota</taxon>
        <taxon>Agaricomycotina</taxon>
        <taxon>Agaricomycetes</taxon>
        <taxon>Agaricomycetidae</taxon>
        <taxon>Agaricales</taxon>
        <taxon>Tricholomatineae</taxon>
        <taxon>Lyophyllaceae</taxon>
        <taxon>Tricholomella</taxon>
    </lineage>
</organism>
<sequence>MYGPLPGLNSPLTSPPIIQVYVPTIFENYIAIESVSLDVFQCNSQPKAEPLEAGHTVALLFRNRFIFDHGIQAQAKTLSMREVELAGKGEKGGEECGVRCTTGERGKEAPLHHHHSYSLLFTHNDRIVSPPPPDLCDVFDSRHERDDGGRGDTTWGLLEQLR</sequence>
<proteinExistence type="predicted"/>
<evidence type="ECO:0000313" key="2">
    <source>
        <dbReference type="Proteomes" id="UP000565441"/>
    </source>
</evidence>
<gene>
    <name evidence="1" type="ORF">D9615_010707</name>
</gene>
<accession>A0A8H5LQU2</accession>
<dbReference type="Proteomes" id="UP000565441">
    <property type="component" value="Unassembled WGS sequence"/>
</dbReference>
<evidence type="ECO:0000313" key="1">
    <source>
        <dbReference type="EMBL" id="KAF5366113.1"/>
    </source>
</evidence>
<name>A0A8H5LQU2_9AGAR</name>
<dbReference type="EMBL" id="JAACJP010000091">
    <property type="protein sequence ID" value="KAF5366113.1"/>
    <property type="molecule type" value="Genomic_DNA"/>
</dbReference>
<protein>
    <submittedName>
        <fullName evidence="1">Uncharacterized protein</fullName>
    </submittedName>
</protein>